<reference evidence="2 3" key="1">
    <citation type="submission" date="2018-12" db="EMBL/GenBank/DDBJ databases">
        <authorList>
            <consortium name="Pathogen Informatics"/>
        </authorList>
    </citation>
    <scope>NUCLEOTIDE SEQUENCE [LARGE SCALE GENOMIC DNA]</scope>
    <source>
        <strain evidence="2 3">NCTC10485</strain>
    </source>
</reference>
<dbReference type="Proteomes" id="UP000282551">
    <property type="component" value="Chromosome"/>
</dbReference>
<dbReference type="InterPro" id="IPR029039">
    <property type="entry name" value="Flavoprotein-like_sf"/>
</dbReference>
<dbReference type="InterPro" id="IPR005025">
    <property type="entry name" value="FMN_Rdtase-like_dom"/>
</dbReference>
<dbReference type="InterPro" id="IPR050712">
    <property type="entry name" value="NAD(P)H-dep_reductase"/>
</dbReference>
<sequence length="195" mass="19929">MSMAETGKTATDVNVLVLVGSLRAESVNRQIADVAVANAPEGVALTIHEGLDQVPFYNEDIDVEPVPAAAAALRDAAAAADAVLAVTPENNGTVPAVLKNAIDWLSRPYGNSPIKGKPVAAIGAALGRYGGTWAHDDARKSFGIAGGTPVEAISLSVSTKQFDGKHPAEHAEFVGQVRGAVQSLAEEVGAALVAK</sequence>
<dbReference type="SUPFAM" id="SSF52218">
    <property type="entry name" value="Flavoproteins"/>
    <property type="match status" value="1"/>
</dbReference>
<dbReference type="PANTHER" id="PTHR30543">
    <property type="entry name" value="CHROMATE REDUCTASE"/>
    <property type="match status" value="1"/>
</dbReference>
<protein>
    <submittedName>
        <fullName evidence="2">Putative flavoprotein</fullName>
    </submittedName>
</protein>
<proteinExistence type="predicted"/>
<keyword evidence="3" id="KW-1185">Reference proteome</keyword>
<dbReference type="GO" id="GO:0016491">
    <property type="term" value="F:oxidoreductase activity"/>
    <property type="evidence" value="ECO:0007669"/>
    <property type="project" value="InterPro"/>
</dbReference>
<evidence type="ECO:0000313" key="3">
    <source>
        <dbReference type="Proteomes" id="UP000282551"/>
    </source>
</evidence>
<name>A0A3S4TN97_MYCCI</name>
<dbReference type="EMBL" id="LR134355">
    <property type="protein sequence ID" value="VEG48847.1"/>
    <property type="molecule type" value="Genomic_DNA"/>
</dbReference>
<evidence type="ECO:0000259" key="1">
    <source>
        <dbReference type="Pfam" id="PF03358"/>
    </source>
</evidence>
<dbReference type="Gene3D" id="3.40.50.360">
    <property type="match status" value="1"/>
</dbReference>
<gene>
    <name evidence="2" type="ORF">NCTC10485_03149</name>
</gene>
<dbReference type="GO" id="GO:0005829">
    <property type="term" value="C:cytosol"/>
    <property type="evidence" value="ECO:0007669"/>
    <property type="project" value="TreeGrafter"/>
</dbReference>
<organism evidence="2 3">
    <name type="scientific">Mycolicibacterium chitae</name>
    <name type="common">Mycobacterium chitae</name>
    <dbReference type="NCBI Taxonomy" id="1792"/>
    <lineage>
        <taxon>Bacteria</taxon>
        <taxon>Bacillati</taxon>
        <taxon>Actinomycetota</taxon>
        <taxon>Actinomycetes</taxon>
        <taxon>Mycobacteriales</taxon>
        <taxon>Mycobacteriaceae</taxon>
        <taxon>Mycolicibacterium</taxon>
    </lineage>
</organism>
<dbReference type="Pfam" id="PF03358">
    <property type="entry name" value="FMN_red"/>
    <property type="match status" value="1"/>
</dbReference>
<accession>A0A3S4TN97</accession>
<feature type="domain" description="NADPH-dependent FMN reductase-like" evidence="1">
    <location>
        <begin position="14"/>
        <end position="159"/>
    </location>
</feature>
<evidence type="ECO:0000313" key="2">
    <source>
        <dbReference type="EMBL" id="VEG48847.1"/>
    </source>
</evidence>
<dbReference type="GO" id="GO:0010181">
    <property type="term" value="F:FMN binding"/>
    <property type="evidence" value="ECO:0007669"/>
    <property type="project" value="TreeGrafter"/>
</dbReference>
<dbReference type="AlphaFoldDB" id="A0A3S4TN97"/>
<dbReference type="PANTHER" id="PTHR30543:SF21">
    <property type="entry name" value="NAD(P)H-DEPENDENT FMN REDUCTASE LOT6"/>
    <property type="match status" value="1"/>
</dbReference>